<dbReference type="InterPro" id="IPR001036">
    <property type="entry name" value="Acrflvin-R"/>
</dbReference>
<dbReference type="PANTHER" id="PTHR32063:SF18">
    <property type="entry name" value="CATION EFFLUX SYSTEM PROTEIN"/>
    <property type="match status" value="1"/>
</dbReference>
<keyword evidence="1" id="KW-1133">Transmembrane helix</keyword>
<keyword evidence="1" id="KW-0812">Transmembrane</keyword>
<dbReference type="Pfam" id="PF00873">
    <property type="entry name" value="ACR_tran"/>
    <property type="match status" value="1"/>
</dbReference>
<dbReference type="Gene3D" id="3.30.2090.10">
    <property type="entry name" value="Multidrug efflux transporter AcrB TolC docking domain, DN and DC subdomains"/>
    <property type="match status" value="2"/>
</dbReference>
<feature type="transmembrane region" description="Helical" evidence="1">
    <location>
        <begin position="334"/>
        <end position="351"/>
    </location>
</feature>
<evidence type="ECO:0000256" key="1">
    <source>
        <dbReference type="SAM" id="Phobius"/>
    </source>
</evidence>
<reference evidence="2 3" key="1">
    <citation type="submission" date="2021-10" db="EMBL/GenBank/DDBJ databases">
        <title>Draft genome of Aestuariibacter halophilus JC2043.</title>
        <authorList>
            <person name="Emsley S.A."/>
            <person name="Pfannmuller K.M."/>
            <person name="Ushijima B."/>
            <person name="Saw J.H."/>
            <person name="Videau P."/>
        </authorList>
    </citation>
    <scope>NUCLEOTIDE SEQUENCE [LARGE SCALE GENOMIC DNA]</scope>
    <source>
        <strain evidence="2 3">JC2043</strain>
    </source>
</reference>
<name>A0ABS8G362_9ALTE</name>
<feature type="transmembrane region" description="Helical" evidence="1">
    <location>
        <begin position="12"/>
        <end position="29"/>
    </location>
</feature>
<protein>
    <submittedName>
        <fullName evidence="2">Efflux RND transporter permease subunit</fullName>
    </submittedName>
</protein>
<feature type="transmembrane region" description="Helical" evidence="1">
    <location>
        <begin position="432"/>
        <end position="450"/>
    </location>
</feature>
<evidence type="ECO:0000313" key="3">
    <source>
        <dbReference type="Proteomes" id="UP001520878"/>
    </source>
</evidence>
<feature type="transmembrane region" description="Helical" evidence="1">
    <location>
        <begin position="960"/>
        <end position="981"/>
    </location>
</feature>
<feature type="transmembrane region" description="Helical" evidence="1">
    <location>
        <begin position="519"/>
        <end position="538"/>
    </location>
</feature>
<dbReference type="SUPFAM" id="SSF82693">
    <property type="entry name" value="Multidrug efflux transporter AcrB pore domain, PN1, PN2, PC1 and PC2 subdomains"/>
    <property type="match status" value="2"/>
</dbReference>
<evidence type="ECO:0000313" key="2">
    <source>
        <dbReference type="EMBL" id="MCC2615042.1"/>
    </source>
</evidence>
<organism evidence="2 3">
    <name type="scientific">Fluctibacter halophilus</name>
    <dbReference type="NCBI Taxonomy" id="226011"/>
    <lineage>
        <taxon>Bacteria</taxon>
        <taxon>Pseudomonadati</taxon>
        <taxon>Pseudomonadota</taxon>
        <taxon>Gammaproteobacteria</taxon>
        <taxon>Alteromonadales</taxon>
        <taxon>Alteromonadaceae</taxon>
        <taxon>Fluctibacter</taxon>
    </lineage>
</organism>
<feature type="transmembrane region" description="Helical" evidence="1">
    <location>
        <begin position="987"/>
        <end position="1011"/>
    </location>
</feature>
<gene>
    <name evidence="2" type="ORF">LJ739_02145</name>
</gene>
<dbReference type="Gene3D" id="1.20.1640.10">
    <property type="entry name" value="Multidrug efflux transporter AcrB transmembrane domain"/>
    <property type="match status" value="2"/>
</dbReference>
<feature type="transmembrane region" description="Helical" evidence="1">
    <location>
        <begin position="388"/>
        <end position="411"/>
    </location>
</feature>
<feature type="transmembrane region" description="Helical" evidence="1">
    <location>
        <begin position="358"/>
        <end position="376"/>
    </location>
</feature>
<keyword evidence="1" id="KW-0472">Membrane</keyword>
<dbReference type="PRINTS" id="PR00702">
    <property type="entry name" value="ACRIFLAVINRP"/>
</dbReference>
<proteinExistence type="predicted"/>
<feature type="transmembrane region" description="Helical" evidence="1">
    <location>
        <begin position="911"/>
        <end position="932"/>
    </location>
</feature>
<dbReference type="InterPro" id="IPR027463">
    <property type="entry name" value="AcrB_DN_DC_subdom"/>
</dbReference>
<feature type="transmembrane region" description="Helical" evidence="1">
    <location>
        <begin position="462"/>
        <end position="486"/>
    </location>
</feature>
<dbReference type="SUPFAM" id="SSF82866">
    <property type="entry name" value="Multidrug efflux transporter AcrB transmembrane domain"/>
    <property type="match status" value="2"/>
</dbReference>
<feature type="transmembrane region" description="Helical" evidence="1">
    <location>
        <begin position="885"/>
        <end position="905"/>
    </location>
</feature>
<comment type="caution">
    <text evidence="2">The sequence shown here is derived from an EMBL/GenBank/DDBJ whole genome shotgun (WGS) entry which is preliminary data.</text>
</comment>
<sequence length="1017" mass="111064">MNITRLAIENNRITWVMLVLIFVAGFQVFNTMPRAYDPGFIVRTAQVLTYFPGASPERVEELVSAQLEEAVKEIPELDFVKSESRTGVSIVLVNIQESYKDMRPIWDNLRRKIEDVTPDLPDGVVGPFVNDEFGDVYGVVMTITGEGFDAAALQHIAEDVKDYLHQLPDAAKIDILGEQEERIFVEYNNARLAELGISPYQLSQMLEARNIVISGGSFSLGNERISLEPTGNFESVEDIGSTIIASPQTNRLVMLRDIATITRGYVDPPSSIVHSSGQHALGIAISMREGGNNIKLGEDVLQAIQTLEQRYPYGIDFDLVSFSPQEVDEKVKDFMSNLLQAVAVVTFVMLLSLGFRTGLVVAMLIPTTMLLSVIVMDRFDIGLDQISLAALIIALGMLVDNGIVMSENILVQMEKGTKAFDAAIASAAELRIPLLTASITTSAAFLPIYLAESNVGEFTASLFKVVTITLLCSWLVALTIIPLLCVKFLKVTAQPDALPSIWYQRYRALLHSMLKNKTITLLATSAVLVLALLSTSLLPKMFFPPSDRNYFKIEMELPTGYAIESTQDIVFAFETFMAEELAVGADDEHGIINWVSYVGNAGPRFILSHNPKPSSSNYALIIANVTRASDIPDYMEKLRSWGEDHYPDLTLKLKLIGNGPSVDNPVEVRLSGTDNGQLFGAVEELRAHLRQLPTLQNVTDDWGQRIKKLRIDIDQVRAQRAGVSSQDIAISLQSGLSGLELTEFREGEDSIPVLLRTSMSGQQTLGKVESLSVYAQSTGQSVPLSQVANVEMVWDVAKVHRRNGVRTVTLGAQLVGDANAAAVAGELESWLIEQQPRWGNVNFEFGGEQESSGKANQSIAEKLGIAGMIILIVLVAQFNSVRKAGIVLATIPLGLIGVIGGLLIANSYMGFMTILGIVSLAGIVINNAIVLLERIKIELDEGAEHDEAILNAAQQRARPILLTTATTVLGLIPLYLGGGAMWEPMAIAIMAGLLFSTLLTLGVIPVLYAWLYRVKVT</sequence>
<dbReference type="Gene3D" id="3.30.70.1320">
    <property type="entry name" value="Multidrug efflux transporter AcrB pore domain like"/>
    <property type="match status" value="1"/>
</dbReference>
<dbReference type="EMBL" id="JAJEWP010000001">
    <property type="protein sequence ID" value="MCC2615042.1"/>
    <property type="molecule type" value="Genomic_DNA"/>
</dbReference>
<dbReference type="RefSeq" id="WP_229156955.1">
    <property type="nucleotide sequence ID" value="NZ_JAJEWP010000001.1"/>
</dbReference>
<dbReference type="Gene3D" id="3.30.70.1430">
    <property type="entry name" value="Multidrug efflux transporter AcrB pore domain"/>
    <property type="match status" value="2"/>
</dbReference>
<dbReference type="PANTHER" id="PTHR32063">
    <property type="match status" value="1"/>
</dbReference>
<accession>A0ABS8G362</accession>
<dbReference type="SUPFAM" id="SSF82714">
    <property type="entry name" value="Multidrug efflux transporter AcrB TolC docking domain, DN and DC subdomains"/>
    <property type="match status" value="2"/>
</dbReference>
<dbReference type="Proteomes" id="UP001520878">
    <property type="component" value="Unassembled WGS sequence"/>
</dbReference>
<dbReference type="Gene3D" id="3.30.70.1440">
    <property type="entry name" value="Multidrug efflux transporter AcrB pore domain"/>
    <property type="match status" value="1"/>
</dbReference>
<feature type="transmembrane region" description="Helical" evidence="1">
    <location>
        <begin position="859"/>
        <end position="878"/>
    </location>
</feature>
<keyword evidence="3" id="KW-1185">Reference proteome</keyword>